<dbReference type="GO" id="GO:0055085">
    <property type="term" value="P:transmembrane transport"/>
    <property type="evidence" value="ECO:0007669"/>
    <property type="project" value="InterPro"/>
</dbReference>
<feature type="transmembrane region" description="Helical" evidence="7">
    <location>
        <begin position="199"/>
        <end position="221"/>
    </location>
</feature>
<dbReference type="Gene3D" id="1.10.3720.10">
    <property type="entry name" value="MetI-like"/>
    <property type="match status" value="1"/>
</dbReference>
<evidence type="ECO:0000256" key="3">
    <source>
        <dbReference type="ARBA" id="ARBA00022475"/>
    </source>
</evidence>
<dbReference type="PROSITE" id="PS50928">
    <property type="entry name" value="ABC_TM1"/>
    <property type="match status" value="1"/>
</dbReference>
<keyword evidence="2" id="KW-0813">Transport</keyword>
<protein>
    <submittedName>
        <fullName evidence="9">N-Acetyl-D-glucosamine ABC transport system, permease protein 1</fullName>
    </submittedName>
</protein>
<evidence type="ECO:0000256" key="7">
    <source>
        <dbReference type="SAM" id="Phobius"/>
    </source>
</evidence>
<dbReference type="AlphaFoldDB" id="A0A3B0TBR0"/>
<evidence type="ECO:0000259" key="8">
    <source>
        <dbReference type="PROSITE" id="PS50928"/>
    </source>
</evidence>
<accession>A0A3B0TBR0</accession>
<dbReference type="CDD" id="cd06261">
    <property type="entry name" value="TM_PBP2"/>
    <property type="match status" value="1"/>
</dbReference>
<dbReference type="InterPro" id="IPR051393">
    <property type="entry name" value="ABC_transporter_permease"/>
</dbReference>
<dbReference type="InterPro" id="IPR000515">
    <property type="entry name" value="MetI-like"/>
</dbReference>
<gene>
    <name evidence="9" type="ORF">MNBD_ACTINO02-2565</name>
</gene>
<name>A0A3B0TBR0_9ZZZZ</name>
<feature type="domain" description="ABC transmembrane type-1" evidence="8">
    <location>
        <begin position="68"/>
        <end position="280"/>
    </location>
</feature>
<dbReference type="Pfam" id="PF00528">
    <property type="entry name" value="BPD_transp_1"/>
    <property type="match status" value="1"/>
</dbReference>
<dbReference type="InterPro" id="IPR035906">
    <property type="entry name" value="MetI-like_sf"/>
</dbReference>
<evidence type="ECO:0000256" key="2">
    <source>
        <dbReference type="ARBA" id="ARBA00022448"/>
    </source>
</evidence>
<dbReference type="PANTHER" id="PTHR30193:SF37">
    <property type="entry name" value="INNER MEMBRANE ABC TRANSPORTER PERMEASE PROTEIN YCJO"/>
    <property type="match status" value="1"/>
</dbReference>
<keyword evidence="5 7" id="KW-1133">Transmembrane helix</keyword>
<proteinExistence type="predicted"/>
<evidence type="ECO:0000256" key="5">
    <source>
        <dbReference type="ARBA" id="ARBA00022989"/>
    </source>
</evidence>
<feature type="transmembrane region" description="Helical" evidence="7">
    <location>
        <begin position="259"/>
        <end position="279"/>
    </location>
</feature>
<evidence type="ECO:0000256" key="4">
    <source>
        <dbReference type="ARBA" id="ARBA00022692"/>
    </source>
</evidence>
<reference evidence="9" key="1">
    <citation type="submission" date="2018-06" db="EMBL/GenBank/DDBJ databases">
        <authorList>
            <person name="Zhirakovskaya E."/>
        </authorList>
    </citation>
    <scope>NUCLEOTIDE SEQUENCE</scope>
</reference>
<keyword evidence="4 7" id="KW-0812">Transmembrane</keyword>
<dbReference type="SUPFAM" id="SSF161098">
    <property type="entry name" value="MetI-like"/>
    <property type="match status" value="1"/>
</dbReference>
<feature type="transmembrane region" description="Helical" evidence="7">
    <location>
        <begin position="67"/>
        <end position="93"/>
    </location>
</feature>
<keyword evidence="6 7" id="KW-0472">Membrane</keyword>
<organism evidence="9">
    <name type="scientific">hydrothermal vent metagenome</name>
    <dbReference type="NCBI Taxonomy" id="652676"/>
    <lineage>
        <taxon>unclassified sequences</taxon>
        <taxon>metagenomes</taxon>
        <taxon>ecological metagenomes</taxon>
    </lineage>
</organism>
<feature type="transmembrane region" description="Helical" evidence="7">
    <location>
        <begin position="105"/>
        <end position="125"/>
    </location>
</feature>
<dbReference type="PANTHER" id="PTHR30193">
    <property type="entry name" value="ABC TRANSPORTER PERMEASE PROTEIN"/>
    <property type="match status" value="1"/>
</dbReference>
<dbReference type="GO" id="GO:0005886">
    <property type="term" value="C:plasma membrane"/>
    <property type="evidence" value="ECO:0007669"/>
    <property type="project" value="UniProtKB-SubCell"/>
</dbReference>
<sequence length="292" mass="32710">MTWLGSARRWWVAFLAPSFALLAIFTIVPIAAAGVLSLFQWDLLTDPEFVGLGNFAELARDRQFRSAVVHTLVFIAGYLPVVMVVGLSLALLLNRRSRLAGVSRVVFFMPVVSAWVAVALMWRWMLNSRFGVINWMLGLIGIEGPQWLFERGWAMVSVIGVSVWKDAGFVMILFLAGLQAIPTDCREAAFVDGANPWQTFWKVTLPLLTPTVFLVSVILLINSFQVFEQVWILTGGGPLESTTVVVEQIVRNAFSFGRMGYAAAMSWILFAFIFTVTLIQTRLQRRWVHYGG</sequence>
<feature type="transmembrane region" description="Helical" evidence="7">
    <location>
        <begin position="153"/>
        <end position="178"/>
    </location>
</feature>
<evidence type="ECO:0000313" key="9">
    <source>
        <dbReference type="EMBL" id="VAW06274.1"/>
    </source>
</evidence>
<evidence type="ECO:0000256" key="1">
    <source>
        <dbReference type="ARBA" id="ARBA00004651"/>
    </source>
</evidence>
<evidence type="ECO:0000256" key="6">
    <source>
        <dbReference type="ARBA" id="ARBA00023136"/>
    </source>
</evidence>
<feature type="transmembrane region" description="Helical" evidence="7">
    <location>
        <begin position="12"/>
        <end position="39"/>
    </location>
</feature>
<comment type="subcellular location">
    <subcellularLocation>
        <location evidence="1">Cell membrane</location>
        <topology evidence="1">Multi-pass membrane protein</topology>
    </subcellularLocation>
</comment>
<keyword evidence="3" id="KW-1003">Cell membrane</keyword>
<dbReference type="EMBL" id="UOEK01000345">
    <property type="protein sequence ID" value="VAW06274.1"/>
    <property type="molecule type" value="Genomic_DNA"/>
</dbReference>